<dbReference type="OrthoDB" id="43293at2759"/>
<proteinExistence type="predicted"/>
<dbReference type="Proteomes" id="UP000664859">
    <property type="component" value="Unassembled WGS sequence"/>
</dbReference>
<gene>
    <name evidence="2" type="ORF">JKP88DRAFT_250185</name>
</gene>
<name>A0A835YHB7_9STRA</name>
<sequence length="132" mass="14157">MVVLRLDDLGAAANKKVCNRCWSQHACLEEQLGVKRPLTGWEHGGLCKLPDYSWTGGAENFKFIFNIRRPGASLTRCTSTARLAQPGKRVRGSSEVANIWIAAGLALSAGAGMYFTAVCGTAMVVLRKASAT</sequence>
<organism evidence="2 3">
    <name type="scientific">Tribonema minus</name>
    <dbReference type="NCBI Taxonomy" id="303371"/>
    <lineage>
        <taxon>Eukaryota</taxon>
        <taxon>Sar</taxon>
        <taxon>Stramenopiles</taxon>
        <taxon>Ochrophyta</taxon>
        <taxon>PX clade</taxon>
        <taxon>Xanthophyceae</taxon>
        <taxon>Tribonematales</taxon>
        <taxon>Tribonemataceae</taxon>
        <taxon>Tribonema</taxon>
    </lineage>
</organism>
<dbReference type="EMBL" id="JAFCMP010000550">
    <property type="protein sequence ID" value="KAG5175394.1"/>
    <property type="molecule type" value="Genomic_DNA"/>
</dbReference>
<evidence type="ECO:0000256" key="1">
    <source>
        <dbReference type="SAM" id="Phobius"/>
    </source>
</evidence>
<dbReference type="AlphaFoldDB" id="A0A835YHB7"/>
<accession>A0A835YHB7</accession>
<keyword evidence="3" id="KW-1185">Reference proteome</keyword>
<evidence type="ECO:0000313" key="3">
    <source>
        <dbReference type="Proteomes" id="UP000664859"/>
    </source>
</evidence>
<keyword evidence="1" id="KW-0472">Membrane</keyword>
<keyword evidence="1" id="KW-1133">Transmembrane helix</keyword>
<evidence type="ECO:0000313" key="2">
    <source>
        <dbReference type="EMBL" id="KAG5175394.1"/>
    </source>
</evidence>
<keyword evidence="1" id="KW-0812">Transmembrane</keyword>
<protein>
    <submittedName>
        <fullName evidence="2">Uncharacterized protein</fullName>
    </submittedName>
</protein>
<reference evidence="2" key="1">
    <citation type="submission" date="2021-02" db="EMBL/GenBank/DDBJ databases">
        <title>First Annotated Genome of the Yellow-green Alga Tribonema minus.</title>
        <authorList>
            <person name="Mahan K.M."/>
        </authorList>
    </citation>
    <scope>NUCLEOTIDE SEQUENCE</scope>
    <source>
        <strain evidence="2">UTEX B ZZ1240</strain>
    </source>
</reference>
<comment type="caution">
    <text evidence="2">The sequence shown here is derived from an EMBL/GenBank/DDBJ whole genome shotgun (WGS) entry which is preliminary data.</text>
</comment>
<feature type="transmembrane region" description="Helical" evidence="1">
    <location>
        <begin position="99"/>
        <end position="126"/>
    </location>
</feature>